<dbReference type="Pfam" id="PF18928">
    <property type="entry name" value="DUF5677"/>
    <property type="match status" value="1"/>
</dbReference>
<keyword evidence="2" id="KW-1185">Reference proteome</keyword>
<name>A0ABR5T4Q2_9BURK</name>
<evidence type="ECO:0000313" key="1">
    <source>
        <dbReference type="EMBL" id="KWZ38041.1"/>
    </source>
</evidence>
<dbReference type="EMBL" id="LNJQ01000004">
    <property type="protein sequence ID" value="KWZ38041.1"/>
    <property type="molecule type" value="Genomic_DNA"/>
</dbReference>
<dbReference type="Proteomes" id="UP000070255">
    <property type="component" value="Unassembled WGS sequence"/>
</dbReference>
<evidence type="ECO:0000313" key="2">
    <source>
        <dbReference type="Proteomes" id="UP000070255"/>
    </source>
</evidence>
<dbReference type="InterPro" id="IPR043733">
    <property type="entry name" value="DUF5677"/>
</dbReference>
<gene>
    <name evidence="1" type="ORF">WS72_24395</name>
</gene>
<accession>A0ABR5T4Q2</accession>
<proteinExistence type="predicted"/>
<reference evidence="1 2" key="1">
    <citation type="submission" date="2015-11" db="EMBL/GenBank/DDBJ databases">
        <authorList>
            <person name="Sahl J."/>
            <person name="Wagner D."/>
            <person name="Keim P."/>
        </authorList>
    </citation>
    <scope>NUCLEOTIDE SEQUENCE [LARGE SCALE GENOMIC DNA]</scope>
    <source>
        <strain evidence="1 2">BDU18</strain>
    </source>
</reference>
<sequence>MVQTAHVIQERADTVLLRARVHDSGESRVAATLCLTVAEQFAAAVSLVESGFSSHAPTIVRSMLEGLADLLNVTRDPQYVDQIRYDNARSDVILFTKYGADPSMQDDDEALEALARWNADAEPVRDELKARGFQKLGVEEKFKKAGGAAPVAFTQRFYLNQIAA</sequence>
<comment type="caution">
    <text evidence="1">The sequence shown here is derived from an EMBL/GenBank/DDBJ whole genome shotgun (WGS) entry which is preliminary data.</text>
</comment>
<protein>
    <submittedName>
        <fullName evidence="1">Uncharacterized protein</fullName>
    </submittedName>
</protein>
<organism evidence="1 2">
    <name type="scientific">Burkholderia savannae</name>
    <dbReference type="NCBI Taxonomy" id="1637837"/>
    <lineage>
        <taxon>Bacteria</taxon>
        <taxon>Pseudomonadati</taxon>
        <taxon>Pseudomonadota</taxon>
        <taxon>Betaproteobacteria</taxon>
        <taxon>Burkholderiales</taxon>
        <taxon>Burkholderiaceae</taxon>
        <taxon>Burkholderia</taxon>
        <taxon>pseudomallei group</taxon>
    </lineage>
</organism>